<dbReference type="SMART" id="SM01043">
    <property type="entry name" value="BTAD"/>
    <property type="match status" value="1"/>
</dbReference>
<comment type="similarity">
    <text evidence="1">Belongs to the AfsR/DnrI/RedD regulatory family.</text>
</comment>
<evidence type="ECO:0000256" key="5">
    <source>
        <dbReference type="PROSITE-ProRule" id="PRU01091"/>
    </source>
</evidence>
<dbReference type="Gene3D" id="1.25.40.10">
    <property type="entry name" value="Tetratricopeptide repeat domain"/>
    <property type="match status" value="2"/>
</dbReference>
<evidence type="ECO:0000256" key="4">
    <source>
        <dbReference type="ARBA" id="ARBA00023163"/>
    </source>
</evidence>
<dbReference type="GO" id="GO:0003677">
    <property type="term" value="F:DNA binding"/>
    <property type="evidence" value="ECO:0007669"/>
    <property type="project" value="UniProtKB-UniRule"/>
</dbReference>
<feature type="region of interest" description="Disordered" evidence="6">
    <location>
        <begin position="773"/>
        <end position="795"/>
    </location>
</feature>
<evidence type="ECO:0000256" key="1">
    <source>
        <dbReference type="ARBA" id="ARBA00005820"/>
    </source>
</evidence>
<feature type="domain" description="OmpR/PhoB-type" evidence="7">
    <location>
        <begin position="1"/>
        <end position="66"/>
    </location>
</feature>
<dbReference type="PROSITE" id="PS51755">
    <property type="entry name" value="OMPR_PHOB"/>
    <property type="match status" value="1"/>
</dbReference>
<dbReference type="EMBL" id="BMMX01000001">
    <property type="protein sequence ID" value="GGK73856.1"/>
    <property type="molecule type" value="Genomic_DNA"/>
</dbReference>
<dbReference type="Gene3D" id="3.40.50.300">
    <property type="entry name" value="P-loop containing nucleotide triphosphate hydrolases"/>
    <property type="match status" value="1"/>
</dbReference>
<evidence type="ECO:0000256" key="6">
    <source>
        <dbReference type="SAM" id="MobiDB-lite"/>
    </source>
</evidence>
<evidence type="ECO:0000256" key="3">
    <source>
        <dbReference type="ARBA" id="ARBA00023125"/>
    </source>
</evidence>
<dbReference type="InterPro" id="IPR051677">
    <property type="entry name" value="AfsR-DnrI-RedD_regulator"/>
</dbReference>
<dbReference type="Gene3D" id="1.10.10.10">
    <property type="entry name" value="Winged helix-like DNA-binding domain superfamily/Winged helix DNA-binding domain"/>
    <property type="match status" value="1"/>
</dbReference>
<evidence type="ECO:0000256" key="2">
    <source>
        <dbReference type="ARBA" id="ARBA00023015"/>
    </source>
</evidence>
<dbReference type="Pfam" id="PF03704">
    <property type="entry name" value="BTAD"/>
    <property type="match status" value="1"/>
</dbReference>
<evidence type="ECO:0000313" key="9">
    <source>
        <dbReference type="Proteomes" id="UP000656042"/>
    </source>
</evidence>
<keyword evidence="3 5" id="KW-0238">DNA-binding</keyword>
<name>A0A8J3FL05_9ACTN</name>
<dbReference type="InterPro" id="IPR011990">
    <property type="entry name" value="TPR-like_helical_dom_sf"/>
</dbReference>
<keyword evidence="4" id="KW-0804">Transcription</keyword>
<dbReference type="SUPFAM" id="SSF52540">
    <property type="entry name" value="P-loop containing nucleoside triphosphate hydrolases"/>
    <property type="match status" value="1"/>
</dbReference>
<evidence type="ECO:0000259" key="7">
    <source>
        <dbReference type="PROSITE" id="PS51755"/>
    </source>
</evidence>
<dbReference type="Pfam" id="PF00486">
    <property type="entry name" value="Trans_reg_C"/>
    <property type="match status" value="1"/>
</dbReference>
<dbReference type="PANTHER" id="PTHR35807:SF1">
    <property type="entry name" value="TRANSCRIPTIONAL REGULATOR REDD"/>
    <property type="match status" value="1"/>
</dbReference>
<dbReference type="PANTHER" id="PTHR35807">
    <property type="entry name" value="TRANSCRIPTIONAL REGULATOR REDD-RELATED"/>
    <property type="match status" value="1"/>
</dbReference>
<dbReference type="InterPro" id="IPR036388">
    <property type="entry name" value="WH-like_DNA-bd_sf"/>
</dbReference>
<protein>
    <submittedName>
        <fullName evidence="8">SARP family transcriptional regulator</fullName>
    </submittedName>
</protein>
<dbReference type="Proteomes" id="UP000656042">
    <property type="component" value="Unassembled WGS sequence"/>
</dbReference>
<evidence type="ECO:0000313" key="8">
    <source>
        <dbReference type="EMBL" id="GGK73856.1"/>
    </source>
</evidence>
<dbReference type="PRINTS" id="PR00364">
    <property type="entry name" value="DISEASERSIST"/>
</dbReference>
<dbReference type="AlphaFoldDB" id="A0A8J3FL05"/>
<dbReference type="InterPro" id="IPR027417">
    <property type="entry name" value="P-loop_NTPase"/>
</dbReference>
<organism evidence="8 9">
    <name type="scientific">Mangrovihabitans endophyticus</name>
    <dbReference type="NCBI Taxonomy" id="1751298"/>
    <lineage>
        <taxon>Bacteria</taxon>
        <taxon>Bacillati</taxon>
        <taxon>Actinomycetota</taxon>
        <taxon>Actinomycetes</taxon>
        <taxon>Micromonosporales</taxon>
        <taxon>Micromonosporaceae</taxon>
        <taxon>Mangrovihabitans</taxon>
    </lineage>
</organism>
<sequence>MLAYLILNANLTISADQLVSALWGGSAPDTARKQVHVLISRLRQVLRDGGARESLVSRSGGYTLTLGSDDTVDTVEFERLTAAARDEVVEGRRAAGCDLYRQALALWRGPALCGCTAAFVDAARSRLQEQRLIAQEETIEAELTLGRYTGVVGELYVMREEHPLRERPVNLLMRALHRCGRRPEAAAVFRSFDTLLRDEHGLDVSADLAELHHAMLRSGPVTAAQTHVSTLQVPALLSAVPTPLAWRAMSDGAAPAQLPADVAGFTGRAEDIQLLESLLPEGGGPAATVVVAAITGGAGTGKTALAVHWAHRVRCRFPDGQLYVNLRGYSPGPSLRPIEVLTRFLHALGVPPDHVPPFVDEAATMYRGRLADRRMLIVLDNADHPGQVRPLLPGGNGSMVLVTSRDQLGGLVAREGAHRLVLGPLPPSASHELLIRVLGAERAAVEPDAIRDLARLCGHLPLALRIAAAHLSGLPHRRVASLVARLGSGDRLTELRVADDDQATVRTAFDQSYQLLPDEERRMFRLASLADGVDVTAEAGAALAGVPVRRTALMLDRLVAVHLLDEPVEGRYAFHDLVRIYAMDRLHHEEPATRRSAAHHALLAYYLHTAEAAARVLYPHLLRLPWRPEQPVHPAPEFTSQEQALRWLDDERANLVAVVRQAADHGPYDVAWLLSDTLRGYFFYRMSPEDLRGQFGEAADLLDRALRLCRDLGNRATRTVTMRSSAVVLRDRGRSAAAVAEDAAELSERIGGRRYTGMSLNALGTVERQLDNPASALDRSAESAGFAVGGDGPVS</sequence>
<dbReference type="InterPro" id="IPR001867">
    <property type="entry name" value="OmpR/PhoB-type_DNA-bd"/>
</dbReference>
<dbReference type="SUPFAM" id="SSF46894">
    <property type="entry name" value="C-terminal effector domain of the bipartite response regulators"/>
    <property type="match status" value="1"/>
</dbReference>
<reference evidence="8" key="2">
    <citation type="submission" date="2020-09" db="EMBL/GenBank/DDBJ databases">
        <authorList>
            <person name="Sun Q."/>
            <person name="Zhou Y."/>
        </authorList>
    </citation>
    <scope>NUCLEOTIDE SEQUENCE</scope>
    <source>
        <strain evidence="8">CGMCC 4.7299</strain>
    </source>
</reference>
<feature type="DNA-binding region" description="OmpR/PhoB-type" evidence="5">
    <location>
        <begin position="1"/>
        <end position="66"/>
    </location>
</feature>
<reference evidence="8" key="1">
    <citation type="journal article" date="2014" name="Int. J. Syst. Evol. Microbiol.">
        <title>Complete genome sequence of Corynebacterium casei LMG S-19264T (=DSM 44701T), isolated from a smear-ripened cheese.</title>
        <authorList>
            <consortium name="US DOE Joint Genome Institute (JGI-PGF)"/>
            <person name="Walter F."/>
            <person name="Albersmeier A."/>
            <person name="Kalinowski J."/>
            <person name="Ruckert C."/>
        </authorList>
    </citation>
    <scope>NUCLEOTIDE SEQUENCE</scope>
    <source>
        <strain evidence="8">CGMCC 4.7299</strain>
    </source>
</reference>
<dbReference type="InterPro" id="IPR016032">
    <property type="entry name" value="Sig_transdc_resp-reg_C-effctor"/>
</dbReference>
<accession>A0A8J3FL05</accession>
<keyword evidence="2" id="KW-0805">Transcription regulation</keyword>
<comment type="caution">
    <text evidence="8">The sequence shown here is derived from an EMBL/GenBank/DDBJ whole genome shotgun (WGS) entry which is preliminary data.</text>
</comment>
<dbReference type="CDD" id="cd15831">
    <property type="entry name" value="BTAD"/>
    <property type="match status" value="1"/>
</dbReference>
<proteinExistence type="inferred from homology"/>
<dbReference type="GO" id="GO:0000160">
    <property type="term" value="P:phosphorelay signal transduction system"/>
    <property type="evidence" value="ECO:0007669"/>
    <property type="project" value="InterPro"/>
</dbReference>
<dbReference type="SUPFAM" id="SSF48452">
    <property type="entry name" value="TPR-like"/>
    <property type="match status" value="1"/>
</dbReference>
<dbReference type="GO" id="GO:0006355">
    <property type="term" value="P:regulation of DNA-templated transcription"/>
    <property type="evidence" value="ECO:0007669"/>
    <property type="project" value="InterPro"/>
</dbReference>
<keyword evidence="9" id="KW-1185">Reference proteome</keyword>
<dbReference type="InterPro" id="IPR005158">
    <property type="entry name" value="BTAD"/>
</dbReference>
<gene>
    <name evidence="8" type="ORF">GCM10012284_04740</name>
</gene>